<name>M7X7X6_9BACT</name>
<comment type="caution">
    <text evidence="1">The sequence shown here is derived from an EMBL/GenBank/DDBJ whole genome shotgun (WGS) entry which is preliminary data.</text>
</comment>
<gene>
    <name evidence="1" type="ORF">C943_03118</name>
</gene>
<dbReference type="EMBL" id="AMZY02000038">
    <property type="protein sequence ID" value="EMS30828.1"/>
    <property type="molecule type" value="Genomic_DNA"/>
</dbReference>
<dbReference type="AlphaFoldDB" id="M7X7X6"/>
<dbReference type="STRING" id="1239962.C943_03118"/>
<accession>M7X7X6</accession>
<protein>
    <submittedName>
        <fullName evidence="1">Uncharacterized protein</fullName>
    </submittedName>
</protein>
<evidence type="ECO:0000313" key="1">
    <source>
        <dbReference type="EMBL" id="EMS30828.1"/>
    </source>
</evidence>
<evidence type="ECO:0000313" key="2">
    <source>
        <dbReference type="Proteomes" id="UP000010953"/>
    </source>
</evidence>
<sequence>MVSEEEHIVLSEKIVNKELNALRLGSARDMWPFSRVEAF</sequence>
<organism evidence="1 2">
    <name type="scientific">Mariniradius saccharolyticus AK6</name>
    <dbReference type="NCBI Taxonomy" id="1239962"/>
    <lineage>
        <taxon>Bacteria</taxon>
        <taxon>Pseudomonadati</taxon>
        <taxon>Bacteroidota</taxon>
        <taxon>Cytophagia</taxon>
        <taxon>Cytophagales</taxon>
        <taxon>Cyclobacteriaceae</taxon>
        <taxon>Mariniradius</taxon>
    </lineage>
</organism>
<keyword evidence="2" id="KW-1185">Reference proteome</keyword>
<proteinExistence type="predicted"/>
<dbReference type="Proteomes" id="UP000010953">
    <property type="component" value="Unassembled WGS sequence"/>
</dbReference>
<dbReference type="InParanoid" id="M7X7X6"/>
<reference evidence="1" key="1">
    <citation type="submission" date="2013-01" db="EMBL/GenBank/DDBJ databases">
        <title>Genome assembly of Mariniradius saccharolyticus AK6.</title>
        <authorList>
            <person name="Vaidya B."/>
            <person name="Khatri I."/>
            <person name="Tanuku N.R.S."/>
            <person name="Subramanian S."/>
            <person name="Pinnaka A."/>
        </authorList>
    </citation>
    <scope>NUCLEOTIDE SEQUENCE [LARGE SCALE GENOMIC DNA]</scope>
    <source>
        <strain evidence="1">AK6</strain>
    </source>
</reference>